<dbReference type="SUPFAM" id="SSF52540">
    <property type="entry name" value="P-loop containing nucleoside triphosphate hydrolases"/>
    <property type="match status" value="1"/>
</dbReference>
<dbReference type="InterPro" id="IPR027417">
    <property type="entry name" value="P-loop_NTPase"/>
</dbReference>
<dbReference type="GO" id="GO:0016887">
    <property type="term" value="F:ATP hydrolysis activity"/>
    <property type="evidence" value="ECO:0007669"/>
    <property type="project" value="InterPro"/>
</dbReference>
<dbReference type="KEGG" id="ssab:SSABA_v1c09070"/>
<dbReference type="InterPro" id="IPR003439">
    <property type="entry name" value="ABC_transporter-like_ATP-bd"/>
</dbReference>
<evidence type="ECO:0000256" key="2">
    <source>
        <dbReference type="ARBA" id="ARBA00022741"/>
    </source>
</evidence>
<dbReference type="PANTHER" id="PTHR42939">
    <property type="entry name" value="ABC TRANSPORTER ATP-BINDING PROTEIN ALBC-RELATED"/>
    <property type="match status" value="1"/>
</dbReference>
<gene>
    <name evidence="5" type="ORF">SSABA_v1c09070</name>
</gene>
<dbReference type="eggNOG" id="COG1131">
    <property type="taxonomic scope" value="Bacteria"/>
</dbReference>
<dbReference type="InterPro" id="IPR003593">
    <property type="entry name" value="AAA+_ATPase"/>
</dbReference>
<dbReference type="STRING" id="1276257.SSABA_v1c09070"/>
<accession>W6ABD6</accession>
<dbReference type="PATRIC" id="fig|1276257.3.peg.923"/>
<evidence type="ECO:0000259" key="4">
    <source>
        <dbReference type="PROSITE" id="PS50893"/>
    </source>
</evidence>
<evidence type="ECO:0000256" key="3">
    <source>
        <dbReference type="ARBA" id="ARBA00022840"/>
    </source>
</evidence>
<dbReference type="PANTHER" id="PTHR42939:SF1">
    <property type="entry name" value="ABC TRANSPORTER ATP-BINDING PROTEIN ALBC-RELATED"/>
    <property type="match status" value="1"/>
</dbReference>
<reference evidence="5 6" key="1">
    <citation type="journal article" date="2014" name="Genome Biol. Evol.">
        <title>Molecular evolution of the substrate utilization strategies and putative virulence factors in mosquito-associated Spiroplasma species.</title>
        <authorList>
            <person name="Chang T.H."/>
            <person name="Lo W.S."/>
            <person name="Ku C."/>
            <person name="Chen L.L."/>
            <person name="Kuo C.H."/>
        </authorList>
    </citation>
    <scope>NUCLEOTIDE SEQUENCE [LARGE SCALE GENOMIC DNA]</scope>
    <source>
        <strain evidence="5">Ar-1343</strain>
    </source>
</reference>
<evidence type="ECO:0000256" key="1">
    <source>
        <dbReference type="ARBA" id="ARBA00022448"/>
    </source>
</evidence>
<evidence type="ECO:0000313" key="6">
    <source>
        <dbReference type="Proteomes" id="UP000019265"/>
    </source>
</evidence>
<organism evidence="5 6">
    <name type="scientific">Spiroplasma sabaudiense Ar-1343</name>
    <dbReference type="NCBI Taxonomy" id="1276257"/>
    <lineage>
        <taxon>Bacteria</taxon>
        <taxon>Bacillati</taxon>
        <taxon>Mycoplasmatota</taxon>
        <taxon>Mollicutes</taxon>
        <taxon>Entomoplasmatales</taxon>
        <taxon>Spiroplasmataceae</taxon>
        <taxon>Spiroplasma</taxon>
    </lineage>
</organism>
<dbReference type="GO" id="GO:0005524">
    <property type="term" value="F:ATP binding"/>
    <property type="evidence" value="ECO:0007669"/>
    <property type="project" value="UniProtKB-KW"/>
</dbReference>
<keyword evidence="6" id="KW-1185">Reference proteome</keyword>
<keyword evidence="3 5" id="KW-0067">ATP-binding</keyword>
<dbReference type="Gene3D" id="3.40.50.300">
    <property type="entry name" value="P-loop containing nucleotide triphosphate hydrolases"/>
    <property type="match status" value="1"/>
</dbReference>
<sequence>MFEIKNLNKSFGTKKILIDINLTFKKGEVCGILGNNGVGKTTLLKTIFNEHLPDSGEISLEGKKLEKSDFDKMFFFVESNEMPGNVSVEIYCKYIFNLLLRKDFPITEINDLKWLFDYNQFKKTKIKKLSAGQRKMLSLLILFLIDSEIVFFDEPTANLDAENKEVVIKVIQGLKLKGKTIIIITHLIEEIELLLDRVIIIKKGEVVLNKPKKDIKDLVHTYHKTIDLNKSEKIEMIERYFNNEK</sequence>
<name>W6ABD6_9MOLU</name>
<protein>
    <submittedName>
        <fullName evidence="5">Iron complex transport system ATP-binding protein</fullName>
    </submittedName>
</protein>
<proteinExistence type="predicted"/>
<dbReference type="PROSITE" id="PS50893">
    <property type="entry name" value="ABC_TRANSPORTER_2"/>
    <property type="match status" value="1"/>
</dbReference>
<dbReference type="HOGENOM" id="CLU_000604_1_2_14"/>
<dbReference type="PROSITE" id="PS00211">
    <property type="entry name" value="ABC_TRANSPORTER_1"/>
    <property type="match status" value="1"/>
</dbReference>
<dbReference type="SMART" id="SM00382">
    <property type="entry name" value="AAA"/>
    <property type="match status" value="1"/>
</dbReference>
<dbReference type="CDD" id="cd03230">
    <property type="entry name" value="ABC_DR_subfamily_A"/>
    <property type="match status" value="1"/>
</dbReference>
<keyword evidence="2" id="KW-0547">Nucleotide-binding</keyword>
<keyword evidence="1" id="KW-0813">Transport</keyword>
<dbReference type="AlphaFoldDB" id="W6ABD6"/>
<evidence type="ECO:0000313" key="5">
    <source>
        <dbReference type="EMBL" id="AHI54306.1"/>
    </source>
</evidence>
<dbReference type="InterPro" id="IPR017871">
    <property type="entry name" value="ABC_transporter-like_CS"/>
</dbReference>
<dbReference type="InterPro" id="IPR051782">
    <property type="entry name" value="ABC_Transporter_VariousFunc"/>
</dbReference>
<dbReference type="Pfam" id="PF00005">
    <property type="entry name" value="ABC_tran"/>
    <property type="match status" value="1"/>
</dbReference>
<feature type="domain" description="ABC transporter" evidence="4">
    <location>
        <begin position="2"/>
        <end position="228"/>
    </location>
</feature>
<dbReference type="Proteomes" id="UP000019265">
    <property type="component" value="Chromosome"/>
</dbReference>
<dbReference type="EMBL" id="CP006934">
    <property type="protein sequence ID" value="AHI54306.1"/>
    <property type="molecule type" value="Genomic_DNA"/>
</dbReference>